<dbReference type="InterPro" id="IPR004516">
    <property type="entry name" value="HisRS/HisZ"/>
</dbReference>
<protein>
    <recommendedName>
        <fullName evidence="4 8">ATP phosphoribosyltransferase regulatory subunit</fullName>
    </recommendedName>
</protein>
<evidence type="ECO:0000256" key="5">
    <source>
        <dbReference type="ARBA" id="ARBA00022490"/>
    </source>
</evidence>
<sequence>MNWLLPEHIADALPLEAAHIERLRRLLLDLFRVHGYELVMPPLLEHLESLLTGSGQDLKLRTFKCVDQLSGRTLGVRADMTPQVARIDAHLLNRQGVTRLCYCDSVLHTLPASLAASREPIQIGAELFGHAGVAADHEIIRLMADSLRCAGVPAVRIDLGHVGVFRALADAAGLSGDLEAVLLQLLQAKDVPGLRDLCRRLDEPFASALLGLPDLYGGPETLVAATSALPALPAITTALTTLRQLQASLPDLPLSFDLADLRGYHYHNGAVFAAYLPAFSSAVALGGRYDGVGRAFGRARPATGFSLDLRELARQATSVAPAKAILAPYAAANAAAAQAIDLLRERGETVVELLPGETGSEGPLCDRRLVERSGQWVIEAINRDK</sequence>
<dbReference type="GO" id="GO:0004812">
    <property type="term" value="F:aminoacyl-tRNA ligase activity"/>
    <property type="evidence" value="ECO:0007669"/>
    <property type="project" value="UniProtKB-KW"/>
</dbReference>
<dbReference type="CDD" id="cd00773">
    <property type="entry name" value="HisRS-like_core"/>
    <property type="match status" value="1"/>
</dbReference>
<dbReference type="GO" id="GO:0005737">
    <property type="term" value="C:cytoplasm"/>
    <property type="evidence" value="ECO:0007669"/>
    <property type="project" value="UniProtKB-SubCell"/>
</dbReference>
<dbReference type="KEGG" id="app:CAP2UW1_2912"/>
<feature type="domain" description="Class II Histidinyl-tRNA synthetase (HisRS)-like catalytic core" evidence="10">
    <location>
        <begin position="8"/>
        <end position="312"/>
    </location>
</feature>
<dbReference type="InterPro" id="IPR004517">
    <property type="entry name" value="HisZ"/>
</dbReference>
<evidence type="ECO:0000256" key="1">
    <source>
        <dbReference type="ARBA" id="ARBA00004496"/>
    </source>
</evidence>
<feature type="binding site" evidence="9">
    <location>
        <position position="126"/>
    </location>
    <ligand>
        <name>L-histidine</name>
        <dbReference type="ChEBI" id="CHEBI:57595"/>
    </ligand>
</feature>
<dbReference type="Pfam" id="PF13393">
    <property type="entry name" value="tRNA-synt_His"/>
    <property type="match status" value="1"/>
</dbReference>
<dbReference type="OrthoDB" id="9769617at2"/>
<dbReference type="NCBIfam" id="TIGR00443">
    <property type="entry name" value="hisZ_biosyn_reg"/>
    <property type="match status" value="1"/>
</dbReference>
<dbReference type="InterPro" id="IPR041715">
    <property type="entry name" value="HisRS-like_core"/>
</dbReference>
<dbReference type="HAMAP" id="MF_00125">
    <property type="entry name" value="HisZ"/>
    <property type="match status" value="1"/>
</dbReference>
<dbReference type="SUPFAM" id="SSF55681">
    <property type="entry name" value="Class II aaRS and biotin synthetases"/>
    <property type="match status" value="1"/>
</dbReference>
<keyword evidence="5 8" id="KW-0963">Cytoplasm</keyword>
<dbReference type="EMBL" id="CP001715">
    <property type="protein sequence ID" value="ACV36191.1"/>
    <property type="molecule type" value="Genomic_DNA"/>
</dbReference>
<dbReference type="eggNOG" id="COG3705">
    <property type="taxonomic scope" value="Bacteria"/>
</dbReference>
<name>C7RU27_ACCRE</name>
<keyword evidence="11" id="KW-0436">Ligase</keyword>
<evidence type="ECO:0000256" key="4">
    <source>
        <dbReference type="ARBA" id="ARBA00020397"/>
    </source>
</evidence>
<dbReference type="NCBIfam" id="NF009086">
    <property type="entry name" value="PRK12421.1"/>
    <property type="match status" value="1"/>
</dbReference>
<gene>
    <name evidence="8" type="primary">hisZ</name>
    <name evidence="11" type="ordered locus">CAP2UW1_2912</name>
</gene>
<evidence type="ECO:0000256" key="9">
    <source>
        <dbReference type="PIRSR" id="PIRSR001549-1"/>
    </source>
</evidence>
<feature type="binding site" evidence="9">
    <location>
        <position position="262"/>
    </location>
    <ligand>
        <name>L-histidine</name>
        <dbReference type="ChEBI" id="CHEBI:57595"/>
    </ligand>
</feature>
<keyword evidence="6 8" id="KW-0368">Histidine biosynthesis</keyword>
<dbReference type="NCBIfam" id="NF008935">
    <property type="entry name" value="PRK12292.1-1"/>
    <property type="match status" value="1"/>
</dbReference>
<comment type="miscellaneous">
    <text evidence="8">This function is generally fulfilled by the C-terminal part of HisG, which is missing in some bacteria such as this one.</text>
</comment>
<proteinExistence type="inferred from homology"/>
<evidence type="ECO:0000259" key="10">
    <source>
        <dbReference type="Pfam" id="PF13393"/>
    </source>
</evidence>
<comment type="similarity">
    <text evidence="3 8">Belongs to the class-II aminoacyl-tRNA synthetase family. HisZ subfamily.</text>
</comment>
<dbReference type="AlphaFoldDB" id="C7RU27"/>
<comment type="function">
    <text evidence="7 8">Required for the first step of histidine biosynthesis. May allow the feedback regulation of ATP phosphoribosyltransferase activity by histidine.</text>
</comment>
<evidence type="ECO:0000256" key="6">
    <source>
        <dbReference type="ARBA" id="ARBA00023102"/>
    </source>
</evidence>
<evidence type="ECO:0000256" key="7">
    <source>
        <dbReference type="ARBA" id="ARBA00025246"/>
    </source>
</evidence>
<evidence type="ECO:0000313" key="11">
    <source>
        <dbReference type="EMBL" id="ACV36191.1"/>
    </source>
</evidence>
<comment type="subunit">
    <text evidence="8">Heteromultimer composed of HisG and HisZ subunits.</text>
</comment>
<evidence type="ECO:0000256" key="3">
    <source>
        <dbReference type="ARBA" id="ARBA00005539"/>
    </source>
</evidence>
<reference evidence="11" key="1">
    <citation type="submission" date="2009-08" db="EMBL/GenBank/DDBJ databases">
        <authorList>
            <consortium name="US DOE Joint Genome Institute"/>
            <person name="Lucas S."/>
            <person name="Copeland A."/>
            <person name="Lapidus A."/>
            <person name="Glavina del Rio T."/>
            <person name="Dalin E."/>
            <person name="Tice H."/>
            <person name="Bruce D."/>
            <person name="Barry K."/>
            <person name="Pitluck S."/>
            <person name="Lowry S."/>
            <person name="Larimer F."/>
            <person name="Land M."/>
            <person name="Hauser L."/>
            <person name="Kyrpides N."/>
            <person name="Ivanova N."/>
            <person name="McMahon K.D."/>
            <person name="Hugenholtz P."/>
        </authorList>
    </citation>
    <scope>NUCLEOTIDE SEQUENCE</scope>
    <source>
        <strain evidence="11">UW-1</strain>
    </source>
</reference>
<dbReference type="PIRSF" id="PIRSF001549">
    <property type="entry name" value="His-tRNA_synth"/>
    <property type="match status" value="1"/>
</dbReference>
<keyword evidence="8" id="KW-0028">Amino-acid biosynthesis</keyword>
<keyword evidence="11" id="KW-0030">Aminoacyl-tRNA synthetase</keyword>
<dbReference type="STRING" id="522306.CAP2UW1_2912"/>
<dbReference type="PANTHER" id="PTHR11476">
    <property type="entry name" value="HISTIDYL-TRNA SYNTHETASE"/>
    <property type="match status" value="1"/>
</dbReference>
<comment type="pathway">
    <text evidence="2 8">Amino-acid biosynthesis; L-histidine biosynthesis; L-histidine from 5-phospho-alpha-D-ribose 1-diphosphate: step 1/9.</text>
</comment>
<dbReference type="GO" id="GO:0000105">
    <property type="term" value="P:L-histidine biosynthetic process"/>
    <property type="evidence" value="ECO:0007669"/>
    <property type="project" value="UniProtKB-UniRule"/>
</dbReference>
<feature type="binding site" evidence="9">
    <location>
        <position position="122"/>
    </location>
    <ligand>
        <name>L-histidine</name>
        <dbReference type="ChEBI" id="CHEBI:57595"/>
    </ligand>
</feature>
<feature type="binding site" evidence="9">
    <location>
        <begin position="79"/>
        <end position="81"/>
    </location>
    <ligand>
        <name>L-histidine</name>
        <dbReference type="ChEBI" id="CHEBI:57595"/>
    </ligand>
</feature>
<reference evidence="11" key="2">
    <citation type="submission" date="2009-09" db="EMBL/GenBank/DDBJ databases">
        <title>Complete sequence of chromosome of Candidatus Accumulibacter phosphatis clade IIA str. UW-1.</title>
        <authorList>
            <consortium name="US DOE Joint Genome Institute"/>
            <person name="Martin H.G."/>
            <person name="Ivanova N."/>
            <person name="Kunin V."/>
            <person name="Warnecke F."/>
            <person name="Barry K."/>
            <person name="He S."/>
            <person name="Salamov A."/>
            <person name="Szeto E."/>
            <person name="Dalin E."/>
            <person name="Pangilinan J.L."/>
            <person name="Lapidus A."/>
            <person name="Lowry S."/>
            <person name="Kyrpides N.C."/>
            <person name="McMahon K.D."/>
            <person name="Hugenholtz P."/>
        </authorList>
    </citation>
    <scope>NUCLEOTIDE SEQUENCE [LARGE SCALE GENOMIC DNA]</scope>
    <source>
        <strain evidence="11">UW-1</strain>
    </source>
</reference>
<dbReference type="UniPathway" id="UPA00031">
    <property type="reaction ID" value="UER00006"/>
</dbReference>
<evidence type="ECO:0000256" key="2">
    <source>
        <dbReference type="ARBA" id="ARBA00004667"/>
    </source>
</evidence>
<dbReference type="InterPro" id="IPR045864">
    <property type="entry name" value="aa-tRNA-synth_II/BPL/LPL"/>
</dbReference>
<dbReference type="Gene3D" id="3.30.930.10">
    <property type="entry name" value="Bira Bifunctional Protein, Domain 2"/>
    <property type="match status" value="1"/>
</dbReference>
<evidence type="ECO:0000256" key="8">
    <source>
        <dbReference type="HAMAP-Rule" id="MF_00125"/>
    </source>
</evidence>
<dbReference type="HOGENOM" id="CLU_025113_0_1_4"/>
<dbReference type="PANTHER" id="PTHR11476:SF7">
    <property type="entry name" value="HISTIDINE--TRNA LIGASE"/>
    <property type="match status" value="1"/>
</dbReference>
<organism evidence="11">
    <name type="scientific">Accumulibacter regalis</name>
    <dbReference type="NCBI Taxonomy" id="522306"/>
    <lineage>
        <taxon>Bacteria</taxon>
        <taxon>Pseudomonadati</taxon>
        <taxon>Pseudomonadota</taxon>
        <taxon>Betaproteobacteria</taxon>
        <taxon>Candidatus Accumulibacter</taxon>
    </lineage>
</organism>
<accession>C7RU27</accession>
<comment type="subcellular location">
    <subcellularLocation>
        <location evidence="1 8">Cytoplasm</location>
    </subcellularLocation>
</comment>